<dbReference type="InterPro" id="IPR016024">
    <property type="entry name" value="ARM-type_fold"/>
</dbReference>
<keyword evidence="5" id="KW-0472">Membrane</keyword>
<dbReference type="Gene3D" id="1.10.101.10">
    <property type="entry name" value="PGBD-like superfamily/PGBD"/>
    <property type="match status" value="1"/>
</dbReference>
<feature type="chain" id="PRO_5045755704" evidence="6">
    <location>
        <begin position="27"/>
        <end position="389"/>
    </location>
</feature>
<dbReference type="InterPro" id="IPR032682">
    <property type="entry name" value="Cnd1_C"/>
</dbReference>
<dbReference type="Pfam" id="PF03130">
    <property type="entry name" value="HEAT_PBS"/>
    <property type="match status" value="1"/>
</dbReference>
<keyword evidence="5" id="KW-1133">Transmembrane helix</keyword>
<evidence type="ECO:0000259" key="8">
    <source>
        <dbReference type="Pfam" id="PF12717"/>
    </source>
</evidence>
<dbReference type="Gene3D" id="1.25.10.10">
    <property type="entry name" value="Leucine-rich Repeat Variant"/>
    <property type="match status" value="1"/>
</dbReference>
<reference evidence="9 10" key="1">
    <citation type="journal article" date="2020" name="ISME J.">
        <title>Comparative genomics reveals insights into cyanobacterial evolution and habitat adaptation.</title>
        <authorList>
            <person name="Chen M.Y."/>
            <person name="Teng W.K."/>
            <person name="Zhao L."/>
            <person name="Hu C.X."/>
            <person name="Zhou Y.K."/>
            <person name="Han B.P."/>
            <person name="Song L.R."/>
            <person name="Shu W.S."/>
        </authorList>
    </citation>
    <scope>NUCLEOTIDE SEQUENCE [LARGE SCALE GENOMIC DNA]</scope>
    <source>
        <strain evidence="9 10">FACHB-3921</strain>
    </source>
</reference>
<keyword evidence="2" id="KW-0042">Antenna complex</keyword>
<dbReference type="EMBL" id="JACJQL010000022">
    <property type="protein sequence ID" value="MBD2252744.1"/>
    <property type="molecule type" value="Genomic_DNA"/>
</dbReference>
<keyword evidence="10" id="KW-1185">Reference proteome</keyword>
<dbReference type="Pfam" id="PF12717">
    <property type="entry name" value="Cnd1"/>
    <property type="match status" value="1"/>
</dbReference>
<evidence type="ECO:0000256" key="2">
    <source>
        <dbReference type="ARBA" id="ARBA00022549"/>
    </source>
</evidence>
<dbReference type="InterPro" id="IPR004155">
    <property type="entry name" value="PBS_lyase_HEAT"/>
</dbReference>
<gene>
    <name evidence="9" type="ORF">H6G14_15755</name>
</gene>
<keyword evidence="6" id="KW-0732">Signal</keyword>
<name>A0ABR8BGC6_9NOSO</name>
<dbReference type="Proteomes" id="UP000621307">
    <property type="component" value="Unassembled WGS sequence"/>
</dbReference>
<evidence type="ECO:0000256" key="1">
    <source>
        <dbReference type="ARBA" id="ARBA00009299"/>
    </source>
</evidence>
<feature type="domain" description="Peptidoglycan binding-like" evidence="7">
    <location>
        <begin position="57"/>
        <end position="114"/>
    </location>
</feature>
<feature type="signal peptide" evidence="6">
    <location>
        <begin position="1"/>
        <end position="26"/>
    </location>
</feature>
<keyword evidence="3" id="KW-0605">Phycobilisome</keyword>
<organism evidence="9 10">
    <name type="scientific">Nostoc parmelioides FACHB-3921</name>
    <dbReference type="NCBI Taxonomy" id="2692909"/>
    <lineage>
        <taxon>Bacteria</taxon>
        <taxon>Bacillati</taxon>
        <taxon>Cyanobacteriota</taxon>
        <taxon>Cyanophyceae</taxon>
        <taxon>Nostocales</taxon>
        <taxon>Nostocaceae</taxon>
        <taxon>Nostoc</taxon>
    </lineage>
</organism>
<dbReference type="SUPFAM" id="SSF47090">
    <property type="entry name" value="PGBD-like"/>
    <property type="match status" value="1"/>
</dbReference>
<evidence type="ECO:0000313" key="10">
    <source>
        <dbReference type="Proteomes" id="UP000621307"/>
    </source>
</evidence>
<dbReference type="SUPFAM" id="SSF48371">
    <property type="entry name" value="ARM repeat"/>
    <property type="match status" value="1"/>
</dbReference>
<dbReference type="InterPro" id="IPR036366">
    <property type="entry name" value="PGBDSf"/>
</dbReference>
<dbReference type="InterPro" id="IPR011989">
    <property type="entry name" value="ARM-like"/>
</dbReference>
<evidence type="ECO:0000256" key="6">
    <source>
        <dbReference type="SAM" id="SignalP"/>
    </source>
</evidence>
<evidence type="ECO:0000256" key="4">
    <source>
        <dbReference type="ARBA" id="ARBA00023239"/>
    </source>
</evidence>
<protein>
    <submittedName>
        <fullName evidence="9">Peptidoglycan-binding protein</fullName>
    </submittedName>
</protein>
<evidence type="ECO:0000256" key="5">
    <source>
        <dbReference type="SAM" id="Phobius"/>
    </source>
</evidence>
<dbReference type="Pfam" id="PF01471">
    <property type="entry name" value="PG_binding_1"/>
    <property type="match status" value="1"/>
</dbReference>
<sequence>MRLNYPSIVILTCFSCVGFYSTQASTATTNFAPEKLEVAQVSSTSTTGQVVLKPGSQGPDVQTLQTQLKQLGYYSGIADGKYGDSTKKAVAKFQQAKVFSRVDGVADLATKRILQTALIDNQNKLAVASSSEAPVTTTNNSSSALRDFLWWSILGLGTLGTIGAILYLLRRFDPKKPQKQLKTAPQKALSANQQDPIAPVLQELAHTSNYQETTAQASVSQPAPASFPATVMPIETTSRLAKLNIVDELVQDLRSTDPTKRHKAIWDLGQQGDSRAIQPLVNMLIDADSQQRNLILAALSEINVRSLKPINKAFAVSMQDESPQVRQNAIRDLTRVYDMMAQMSQMLAHALDDPDAEVQATARYALTQMNRMRNVDKASLADNTPEDSR</sequence>
<comment type="caution">
    <text evidence="9">The sequence shown here is derived from an EMBL/GenBank/DDBJ whole genome shotgun (WGS) entry which is preliminary data.</text>
</comment>
<evidence type="ECO:0000259" key="7">
    <source>
        <dbReference type="Pfam" id="PF01471"/>
    </source>
</evidence>
<dbReference type="InterPro" id="IPR002477">
    <property type="entry name" value="Peptidoglycan-bd-like"/>
</dbReference>
<keyword evidence="5" id="KW-0812">Transmembrane</keyword>
<keyword evidence="4" id="KW-0456">Lyase</keyword>
<accession>A0ABR8BGC6</accession>
<dbReference type="InterPro" id="IPR036365">
    <property type="entry name" value="PGBD-like_sf"/>
</dbReference>
<evidence type="ECO:0000313" key="9">
    <source>
        <dbReference type="EMBL" id="MBD2252744.1"/>
    </source>
</evidence>
<evidence type="ECO:0000256" key="3">
    <source>
        <dbReference type="ARBA" id="ARBA00022738"/>
    </source>
</evidence>
<dbReference type="RefSeq" id="WP_190568318.1">
    <property type="nucleotide sequence ID" value="NZ_JACJQL010000022.1"/>
</dbReference>
<dbReference type="PANTHER" id="PTHR12697:SF5">
    <property type="entry name" value="DEOXYHYPUSINE HYDROXYLASE"/>
    <property type="match status" value="1"/>
</dbReference>
<dbReference type="PANTHER" id="PTHR12697">
    <property type="entry name" value="PBS LYASE HEAT-LIKE PROTEIN"/>
    <property type="match status" value="1"/>
</dbReference>
<feature type="domain" description="Condensin complex subunit 1 C-terminal" evidence="8">
    <location>
        <begin position="292"/>
        <end position="373"/>
    </location>
</feature>
<feature type="transmembrane region" description="Helical" evidence="5">
    <location>
        <begin position="148"/>
        <end position="169"/>
    </location>
</feature>
<comment type="similarity">
    <text evidence="1">Belongs to the CpcE/RpcE/PecE family.</text>
</comment>
<proteinExistence type="inferred from homology"/>